<name>A0A5B8V4C9_9BACT</name>
<dbReference type="OrthoDB" id="4380123at2"/>
<dbReference type="Pfam" id="PF05742">
    <property type="entry name" value="TANGO2"/>
    <property type="match status" value="1"/>
</dbReference>
<reference evidence="1 2" key="1">
    <citation type="journal article" date="2016" name="Int. J. Syst. Evol. Microbiol.">
        <title>Panacibacter ginsenosidivorans gen. nov., sp. nov., with ginsenoside converting activity isolated from soil of a ginseng field.</title>
        <authorList>
            <person name="Siddiqi M.Z."/>
            <person name="Muhammad Shafi S."/>
            <person name="Choi K.D."/>
            <person name="Im W.T."/>
        </authorList>
    </citation>
    <scope>NUCLEOTIDE SEQUENCE [LARGE SCALE GENOMIC DNA]</scope>
    <source>
        <strain evidence="1 2">Gsoil1550</strain>
    </source>
</reference>
<dbReference type="RefSeq" id="WP_147187839.1">
    <property type="nucleotide sequence ID" value="NZ_CP042435.1"/>
</dbReference>
<dbReference type="Proteomes" id="UP000321533">
    <property type="component" value="Chromosome"/>
</dbReference>
<evidence type="ECO:0000313" key="1">
    <source>
        <dbReference type="EMBL" id="QEC66039.1"/>
    </source>
</evidence>
<keyword evidence="2" id="KW-1185">Reference proteome</keyword>
<dbReference type="KEGG" id="pgin:FRZ67_01475"/>
<evidence type="ECO:0000313" key="2">
    <source>
        <dbReference type="Proteomes" id="UP000321533"/>
    </source>
</evidence>
<dbReference type="PANTHER" id="PTHR17985">
    <property type="entry name" value="SER/THR-RICH PROTEIN T10 IN DGCR REGION"/>
    <property type="match status" value="1"/>
</dbReference>
<dbReference type="EMBL" id="CP042435">
    <property type="protein sequence ID" value="QEC66039.1"/>
    <property type="molecule type" value="Genomic_DNA"/>
</dbReference>
<dbReference type="AlphaFoldDB" id="A0A5B8V4C9"/>
<dbReference type="PANTHER" id="PTHR17985:SF8">
    <property type="entry name" value="TRANSPORT AND GOLGI ORGANIZATION PROTEIN 2 HOMOLOG"/>
    <property type="match status" value="1"/>
</dbReference>
<proteinExistence type="predicted"/>
<protein>
    <submittedName>
        <fullName evidence="1">NRDE family protein</fullName>
    </submittedName>
</protein>
<accession>A0A5B8V4C9</accession>
<organism evidence="1 2">
    <name type="scientific">Panacibacter ginsenosidivorans</name>
    <dbReference type="NCBI Taxonomy" id="1813871"/>
    <lineage>
        <taxon>Bacteria</taxon>
        <taxon>Pseudomonadati</taxon>
        <taxon>Bacteroidota</taxon>
        <taxon>Chitinophagia</taxon>
        <taxon>Chitinophagales</taxon>
        <taxon>Chitinophagaceae</taxon>
        <taxon>Panacibacter</taxon>
    </lineage>
</organism>
<dbReference type="InterPro" id="IPR008551">
    <property type="entry name" value="TANGO2"/>
</dbReference>
<gene>
    <name evidence="1" type="ORF">FRZ67_01475</name>
</gene>
<sequence length="241" mass="27487">MCTVTFIPVKDKFFITSNRDEKILRKPALPPKAYTFGIATIIYPKDADAGGTWIAMHENGNAVVLLNGGFEKHIPAPSYKKSRGIVLLEVINAPSPLTRFHEISLSNIEPFTLVLLDDNNLYECRWDGDIKHAKELNNTKAHIWSSVTLYDKAIIQKREQWFIEWINTNPAPSMQDILHFHLFAGDGDDHNDLRMNRNNKMLTVSATGMEISNEKAIMHYLDLNNDKLYKQELRFSSSLAV</sequence>